<proteinExistence type="predicted"/>
<dbReference type="AlphaFoldDB" id="A0A511D6Z2"/>
<name>A0A511D6Z2_9PSEU</name>
<comment type="caution">
    <text evidence="1">The sequence shown here is derived from an EMBL/GenBank/DDBJ whole genome shotgun (WGS) entry which is preliminary data.</text>
</comment>
<sequence length="56" mass="6176">MVGETAPASPGRSRPRLVGIACVGRREGRDPEVLAWPSRERGRSEGMLDLVYEVRP</sequence>
<protein>
    <submittedName>
        <fullName evidence="1">Uncharacterized protein</fullName>
    </submittedName>
</protein>
<keyword evidence="2" id="KW-1185">Reference proteome</keyword>
<evidence type="ECO:0000313" key="1">
    <source>
        <dbReference type="EMBL" id="GEL20565.1"/>
    </source>
</evidence>
<dbReference type="Proteomes" id="UP000321328">
    <property type="component" value="Unassembled WGS sequence"/>
</dbReference>
<reference evidence="1 2" key="1">
    <citation type="submission" date="2019-07" db="EMBL/GenBank/DDBJ databases">
        <title>Whole genome shotgun sequence of Pseudonocardia asaccharolytica NBRC 16224.</title>
        <authorList>
            <person name="Hosoyama A."/>
            <person name="Uohara A."/>
            <person name="Ohji S."/>
            <person name="Ichikawa N."/>
        </authorList>
    </citation>
    <scope>NUCLEOTIDE SEQUENCE [LARGE SCALE GENOMIC DNA]</scope>
    <source>
        <strain evidence="1 2">NBRC 16224</strain>
    </source>
</reference>
<dbReference type="EMBL" id="BJVI01000077">
    <property type="protein sequence ID" value="GEL20565.1"/>
    <property type="molecule type" value="Genomic_DNA"/>
</dbReference>
<evidence type="ECO:0000313" key="2">
    <source>
        <dbReference type="Proteomes" id="UP000321328"/>
    </source>
</evidence>
<organism evidence="1 2">
    <name type="scientific">Pseudonocardia asaccharolytica DSM 44247 = NBRC 16224</name>
    <dbReference type="NCBI Taxonomy" id="1123024"/>
    <lineage>
        <taxon>Bacteria</taxon>
        <taxon>Bacillati</taxon>
        <taxon>Actinomycetota</taxon>
        <taxon>Actinomycetes</taxon>
        <taxon>Pseudonocardiales</taxon>
        <taxon>Pseudonocardiaceae</taxon>
        <taxon>Pseudonocardia</taxon>
    </lineage>
</organism>
<gene>
    <name evidence="1" type="ORF">PA7_44020</name>
</gene>
<accession>A0A511D6Z2</accession>